<gene>
    <name evidence="1" type="ORF">K3G42_022512</name>
</gene>
<dbReference type="EMBL" id="CM037618">
    <property type="protein sequence ID" value="KAH8000104.1"/>
    <property type="molecule type" value="Genomic_DNA"/>
</dbReference>
<evidence type="ECO:0000313" key="2">
    <source>
        <dbReference type="Proteomes" id="UP000827872"/>
    </source>
</evidence>
<reference evidence="1" key="1">
    <citation type="submission" date="2021-08" db="EMBL/GenBank/DDBJ databases">
        <title>The first chromosome-level gecko genome reveals the dynamic sex chromosomes of Neotropical dwarf geckos (Sphaerodactylidae: Sphaerodactylus).</title>
        <authorList>
            <person name="Pinto B.J."/>
            <person name="Keating S.E."/>
            <person name="Gamble T."/>
        </authorList>
    </citation>
    <scope>NUCLEOTIDE SEQUENCE</scope>
    <source>
        <strain evidence="1">TG3544</strain>
    </source>
</reference>
<keyword evidence="2" id="KW-1185">Reference proteome</keyword>
<accession>A0ACB8F4V6</accession>
<proteinExistence type="predicted"/>
<sequence>MQSDCCWNTQELPKEDKWQYTPGEAPDFDISAWKNEKDKLGLDFPNLPYLIDGETKITQSNAILRYIGRKHNMCGESEEELIRVDMFENHIMDFRDGFWEKTKALNSWSRATRKTEAVPRSFGERKWFAGKRSPMWDFHAFMTSWINSKSNV</sequence>
<name>A0ACB8F4V6_9SAUR</name>
<organism evidence="1 2">
    <name type="scientific">Sphaerodactylus townsendi</name>
    <dbReference type="NCBI Taxonomy" id="933632"/>
    <lineage>
        <taxon>Eukaryota</taxon>
        <taxon>Metazoa</taxon>
        <taxon>Chordata</taxon>
        <taxon>Craniata</taxon>
        <taxon>Vertebrata</taxon>
        <taxon>Euteleostomi</taxon>
        <taxon>Lepidosauria</taxon>
        <taxon>Squamata</taxon>
        <taxon>Bifurcata</taxon>
        <taxon>Gekkota</taxon>
        <taxon>Sphaerodactylidae</taxon>
        <taxon>Sphaerodactylus</taxon>
    </lineage>
</organism>
<comment type="caution">
    <text evidence="1">The sequence shown here is derived from an EMBL/GenBank/DDBJ whole genome shotgun (WGS) entry which is preliminary data.</text>
</comment>
<protein>
    <submittedName>
        <fullName evidence="1">Uncharacterized protein</fullName>
    </submittedName>
</protein>
<evidence type="ECO:0000313" key="1">
    <source>
        <dbReference type="EMBL" id="KAH8000104.1"/>
    </source>
</evidence>
<dbReference type="Proteomes" id="UP000827872">
    <property type="component" value="Linkage Group LG05"/>
</dbReference>